<feature type="compositionally biased region" description="Polar residues" evidence="10">
    <location>
        <begin position="458"/>
        <end position="467"/>
    </location>
</feature>
<dbReference type="SUPFAM" id="SSF57850">
    <property type="entry name" value="RING/U-box"/>
    <property type="match status" value="1"/>
</dbReference>
<dbReference type="SMART" id="SM00744">
    <property type="entry name" value="RINGv"/>
    <property type="match status" value="1"/>
</dbReference>
<keyword evidence="6" id="KW-0833">Ubl conjugation pathway</keyword>
<feature type="compositionally biased region" description="Polar residues" evidence="10">
    <location>
        <begin position="417"/>
        <end position="427"/>
    </location>
</feature>
<dbReference type="PANTHER" id="PTHR46065:SF3">
    <property type="entry name" value="FI20425P1"/>
    <property type="match status" value="1"/>
</dbReference>
<dbReference type="GO" id="GO:0008270">
    <property type="term" value="F:zinc ion binding"/>
    <property type="evidence" value="ECO:0007669"/>
    <property type="project" value="UniProtKB-KW"/>
</dbReference>
<evidence type="ECO:0000256" key="9">
    <source>
        <dbReference type="ARBA" id="ARBA00023136"/>
    </source>
</evidence>
<evidence type="ECO:0000256" key="11">
    <source>
        <dbReference type="SAM" id="Phobius"/>
    </source>
</evidence>
<evidence type="ECO:0000256" key="3">
    <source>
        <dbReference type="ARBA" id="ARBA00022692"/>
    </source>
</evidence>
<feature type="compositionally biased region" description="Low complexity" evidence="10">
    <location>
        <begin position="428"/>
        <end position="439"/>
    </location>
</feature>
<keyword evidence="7" id="KW-0862">Zinc</keyword>
<evidence type="ECO:0000256" key="1">
    <source>
        <dbReference type="ARBA" id="ARBA00004141"/>
    </source>
</evidence>
<dbReference type="GO" id="GO:0016567">
    <property type="term" value="P:protein ubiquitination"/>
    <property type="evidence" value="ECO:0007669"/>
    <property type="project" value="TreeGrafter"/>
</dbReference>
<keyword evidence="3 11" id="KW-0812">Transmembrane</keyword>
<protein>
    <submittedName>
        <fullName evidence="13">E3 ubiquitin-protein ligase MARCH8</fullName>
    </submittedName>
</protein>
<feature type="region of interest" description="Disordered" evidence="10">
    <location>
        <begin position="415"/>
        <end position="443"/>
    </location>
</feature>
<evidence type="ECO:0000256" key="7">
    <source>
        <dbReference type="ARBA" id="ARBA00022833"/>
    </source>
</evidence>
<dbReference type="GO" id="GO:0016020">
    <property type="term" value="C:membrane"/>
    <property type="evidence" value="ECO:0007669"/>
    <property type="project" value="UniProtKB-SubCell"/>
</dbReference>
<keyword evidence="8 11" id="KW-1133">Transmembrane helix</keyword>
<reference evidence="13" key="2">
    <citation type="journal article" date="2015" name="Gigascience">
        <title>Reconstructing a comprehensive transcriptome assembly of a white-pupal translocated strain of the pest fruit fly Bactrocera cucurbitae.</title>
        <authorList>
            <person name="Sim S.B."/>
            <person name="Calla B."/>
            <person name="Hall B."/>
            <person name="DeRego T."/>
            <person name="Geib S.M."/>
        </authorList>
    </citation>
    <scope>NUCLEOTIDE SEQUENCE</scope>
</reference>
<gene>
    <name evidence="13" type="primary">march8</name>
    <name evidence="13" type="ORF">g.14131</name>
</gene>
<feature type="domain" description="RING-CH-type" evidence="12">
    <location>
        <begin position="211"/>
        <end position="271"/>
    </location>
</feature>
<evidence type="ECO:0000256" key="10">
    <source>
        <dbReference type="SAM" id="MobiDB-lite"/>
    </source>
</evidence>
<evidence type="ECO:0000256" key="5">
    <source>
        <dbReference type="ARBA" id="ARBA00022771"/>
    </source>
</evidence>
<evidence type="ECO:0000313" key="13">
    <source>
        <dbReference type="EMBL" id="JAD10551.1"/>
    </source>
</evidence>
<comment type="subcellular location">
    <subcellularLocation>
        <location evidence="1">Membrane</location>
        <topology evidence="1">Multi-pass membrane protein</topology>
    </subcellularLocation>
</comment>
<feature type="region of interest" description="Disordered" evidence="10">
    <location>
        <begin position="1"/>
        <end position="22"/>
    </location>
</feature>
<dbReference type="InterPro" id="IPR013083">
    <property type="entry name" value="Znf_RING/FYVE/PHD"/>
</dbReference>
<evidence type="ECO:0000256" key="8">
    <source>
        <dbReference type="ARBA" id="ARBA00022989"/>
    </source>
</evidence>
<evidence type="ECO:0000256" key="2">
    <source>
        <dbReference type="ARBA" id="ARBA00022679"/>
    </source>
</evidence>
<keyword evidence="2" id="KW-0808">Transferase</keyword>
<reference evidence="13" key="1">
    <citation type="submission" date="2014-11" db="EMBL/GenBank/DDBJ databases">
        <authorList>
            <person name="Geib S."/>
        </authorList>
    </citation>
    <scope>NUCLEOTIDE SEQUENCE</scope>
</reference>
<dbReference type="Pfam" id="PF12906">
    <property type="entry name" value="RINGv"/>
    <property type="match status" value="1"/>
</dbReference>
<dbReference type="AlphaFoldDB" id="A0A0A1XHU4"/>
<dbReference type="PANTHER" id="PTHR46065">
    <property type="entry name" value="E3 UBIQUITIN-PROTEIN LIGASE MARCH 2/3 FAMILY MEMBER"/>
    <property type="match status" value="1"/>
</dbReference>
<accession>A0A0A1XHU4</accession>
<name>A0A0A1XHU4_ZEUCU</name>
<keyword evidence="5" id="KW-0863">Zinc-finger</keyword>
<proteinExistence type="predicted"/>
<feature type="transmembrane region" description="Helical" evidence="11">
    <location>
        <begin position="302"/>
        <end position="325"/>
    </location>
</feature>
<feature type="compositionally biased region" description="Basic and acidic residues" evidence="10">
    <location>
        <begin position="1"/>
        <end position="11"/>
    </location>
</feature>
<sequence length="543" mass="60117">MDSENTKDINDSRSTSDAQPDVKQQLHLQTLAVLAAEAAARVKTVPDISKDTKLVLSTTTITMSPIEVVANMAAVNLLGREYNDKPLSQKSDDSDCTLQSDQSENNALKAIATQASVDKTFAGNQTLDRILLAHSEQTITTAHVELDCNSSQRAAHELVLQADSDCLKQMSLTTVRDAVNMAGAEGSESAGIGLNGSNVEGAPQTTPTGSVRSIGSLVCRICHNSEDPERLVSPCLCKGSLTYVHIHCLERWISTSRSTVCELCQFQYNTEQTLRYTCFQSLRMWYSRSMSRRALQEDCQMFSLLTLVAFGIIGTLLVGIQYYFLQGQSWLLSRMWTKGWLIFFLFTTLTIYFINIYMILKSQLSPWYRWWQSARDIKLILENRKPFQFRPNRRLQNQQLAQELSDMADMAQQQQQHASTTAIAPQDSQTYAPQQQPYQPSSPIPPTFAAISIPVHSGYTQESSQPPVSLHGIELQRNGDNGSFGADDDIDTLGCCDKGPRAVATYKGAAVAASVAFHCNKLTTSATIEIPLEGCLYEFETAL</sequence>
<evidence type="ECO:0000256" key="6">
    <source>
        <dbReference type="ARBA" id="ARBA00022786"/>
    </source>
</evidence>
<feature type="region of interest" description="Disordered" evidence="10">
    <location>
        <begin position="458"/>
        <end position="484"/>
    </location>
</feature>
<dbReference type="InterPro" id="IPR011016">
    <property type="entry name" value="Znf_RING-CH"/>
</dbReference>
<dbReference type="OrthoDB" id="273089at2759"/>
<dbReference type="GO" id="GO:0004842">
    <property type="term" value="F:ubiquitin-protein transferase activity"/>
    <property type="evidence" value="ECO:0007669"/>
    <property type="project" value="TreeGrafter"/>
</dbReference>
<evidence type="ECO:0000256" key="4">
    <source>
        <dbReference type="ARBA" id="ARBA00022723"/>
    </source>
</evidence>
<dbReference type="Gene3D" id="3.30.40.10">
    <property type="entry name" value="Zinc/RING finger domain, C3HC4 (zinc finger)"/>
    <property type="match status" value="1"/>
</dbReference>
<dbReference type="EMBL" id="GBXI01003741">
    <property type="protein sequence ID" value="JAD10551.1"/>
    <property type="molecule type" value="Transcribed_RNA"/>
</dbReference>
<keyword evidence="9 11" id="KW-0472">Membrane</keyword>
<feature type="transmembrane region" description="Helical" evidence="11">
    <location>
        <begin position="340"/>
        <end position="360"/>
    </location>
</feature>
<keyword evidence="4" id="KW-0479">Metal-binding</keyword>
<organism evidence="13">
    <name type="scientific">Zeugodacus cucurbitae</name>
    <name type="common">Melon fruit fly</name>
    <name type="synonym">Bactrocera cucurbitae</name>
    <dbReference type="NCBI Taxonomy" id="28588"/>
    <lineage>
        <taxon>Eukaryota</taxon>
        <taxon>Metazoa</taxon>
        <taxon>Ecdysozoa</taxon>
        <taxon>Arthropoda</taxon>
        <taxon>Hexapoda</taxon>
        <taxon>Insecta</taxon>
        <taxon>Pterygota</taxon>
        <taxon>Neoptera</taxon>
        <taxon>Endopterygota</taxon>
        <taxon>Diptera</taxon>
        <taxon>Brachycera</taxon>
        <taxon>Muscomorpha</taxon>
        <taxon>Tephritoidea</taxon>
        <taxon>Tephritidae</taxon>
        <taxon>Zeugodacus</taxon>
        <taxon>Zeugodacus</taxon>
    </lineage>
</organism>
<evidence type="ECO:0000259" key="12">
    <source>
        <dbReference type="PROSITE" id="PS51292"/>
    </source>
</evidence>
<dbReference type="GeneID" id="105221239"/>
<dbReference type="PROSITE" id="PS51292">
    <property type="entry name" value="ZF_RING_CH"/>
    <property type="match status" value="1"/>
</dbReference>